<reference evidence="3 4" key="1">
    <citation type="submission" date="2024-02" db="EMBL/GenBank/DDBJ databases">
        <title>Whole genome sequencing of Parabacteroides sp. AD58.</title>
        <authorList>
            <person name="Chaplin A.V."/>
            <person name="Pikina A.P."/>
            <person name="Sokolova S.R."/>
            <person name="Korostin D.O."/>
            <person name="Efimov B.A."/>
        </authorList>
    </citation>
    <scope>NUCLEOTIDE SEQUENCE [LARGE SCALE GENOMIC DNA]</scope>
    <source>
        <strain evidence="3 4">AD58</strain>
    </source>
</reference>
<proteinExistence type="predicted"/>
<feature type="transmembrane region" description="Helical" evidence="2">
    <location>
        <begin position="162"/>
        <end position="183"/>
    </location>
</feature>
<feature type="transmembrane region" description="Helical" evidence="2">
    <location>
        <begin position="102"/>
        <end position="122"/>
    </location>
</feature>
<feature type="transmembrane region" description="Helical" evidence="2">
    <location>
        <begin position="234"/>
        <end position="255"/>
    </location>
</feature>
<dbReference type="InterPro" id="IPR005240">
    <property type="entry name" value="DUF389"/>
</dbReference>
<feature type="transmembrane region" description="Helical" evidence="2">
    <location>
        <begin position="137"/>
        <end position="155"/>
    </location>
</feature>
<evidence type="ECO:0000313" key="3">
    <source>
        <dbReference type="EMBL" id="WWV65601.1"/>
    </source>
</evidence>
<feature type="transmembrane region" description="Helical" evidence="2">
    <location>
        <begin position="43"/>
        <end position="59"/>
    </location>
</feature>
<dbReference type="NCBIfam" id="TIGR00341">
    <property type="entry name" value="TIGR00341 family protein"/>
    <property type="match status" value="1"/>
</dbReference>
<feature type="transmembrane region" description="Helical" evidence="2">
    <location>
        <begin position="189"/>
        <end position="213"/>
    </location>
</feature>
<dbReference type="PANTHER" id="PTHR20992:SF9">
    <property type="entry name" value="AT15442P-RELATED"/>
    <property type="match status" value="1"/>
</dbReference>
<organism evidence="3 4">
    <name type="scientific">Parabacteroides absconsus</name>
    <dbReference type="NCBI Taxonomy" id="2951805"/>
    <lineage>
        <taxon>Bacteria</taxon>
        <taxon>Pseudomonadati</taxon>
        <taxon>Bacteroidota</taxon>
        <taxon>Bacteroidia</taxon>
        <taxon>Bacteroidales</taxon>
        <taxon>Tannerellaceae</taxon>
        <taxon>Parabacteroides</taxon>
    </lineage>
</organism>
<accession>A0ABZ2IHT2</accession>
<keyword evidence="2" id="KW-0812">Transmembrane</keyword>
<evidence type="ECO:0000256" key="2">
    <source>
        <dbReference type="SAM" id="Phobius"/>
    </source>
</evidence>
<evidence type="ECO:0000313" key="4">
    <source>
        <dbReference type="Proteomes" id="UP001320603"/>
    </source>
</evidence>
<feature type="coiled-coil region" evidence="1">
    <location>
        <begin position="349"/>
        <end position="383"/>
    </location>
</feature>
<keyword evidence="2" id="KW-1133">Transmembrane helix</keyword>
<dbReference type="Pfam" id="PF04087">
    <property type="entry name" value="DUF389"/>
    <property type="match status" value="1"/>
</dbReference>
<gene>
    <name evidence="3" type="ORF">NEE14_011420</name>
</gene>
<keyword evidence="2" id="KW-0472">Membrane</keyword>
<sequence length="454" mass="50924">MEKDAVNKSIKAFFTRMLDIRQEQENEQETIESIKKGVEFKGTNLWVLIFATFIASLGLNTNSTAVIIGAMLISPLMGPIMGFGLGLGIADFDLIKRSFRNFATATLFSVITSSIYFLISPINEAQSELLARTQPTLYDVLIAFFGGLAGIVASSTKSKGNVIPGVAIATALMPPLCTAGFGLATGNLYYFFGAFYLYFINTVFISLATYLVVRVLKYPKKVFLDKEREKKVTRYVGIIVVFTIVPSLFLSYRLVKTTYFNQQALNFINTELAFPNTQVLSKSITDTSDKKEIKVVLIGDNVAETTIEDARNRLPRYGLKYVNLVVQQGFSEQETDINQLKSLLMQDLYKNSEEVLRAQTLQIDSLQRELKSYRDDRLMAEQLKPEVKVLFPYIREISCTHTSLIPIDSAAQKPIMLIYVKSAEKVSADNKKKLTDWLSARTGVNTIKLLIENE</sequence>
<name>A0ABZ2IHT2_9BACT</name>
<dbReference type="PANTHER" id="PTHR20992">
    <property type="entry name" value="AT15442P-RELATED"/>
    <property type="match status" value="1"/>
</dbReference>
<protein>
    <submittedName>
        <fullName evidence="3">TIGR00341 family protein</fullName>
    </submittedName>
</protein>
<dbReference type="RefSeq" id="WP_251966592.1">
    <property type="nucleotide sequence ID" value="NZ_CP146284.1"/>
</dbReference>
<dbReference type="Proteomes" id="UP001320603">
    <property type="component" value="Chromosome"/>
</dbReference>
<evidence type="ECO:0000256" key="1">
    <source>
        <dbReference type="SAM" id="Coils"/>
    </source>
</evidence>
<keyword evidence="4" id="KW-1185">Reference proteome</keyword>
<keyword evidence="1" id="KW-0175">Coiled coil</keyword>
<dbReference type="EMBL" id="CP146284">
    <property type="protein sequence ID" value="WWV65601.1"/>
    <property type="molecule type" value="Genomic_DNA"/>
</dbReference>
<feature type="transmembrane region" description="Helical" evidence="2">
    <location>
        <begin position="65"/>
        <end position="90"/>
    </location>
</feature>